<evidence type="ECO:0000256" key="5">
    <source>
        <dbReference type="ARBA" id="ARBA00023274"/>
    </source>
</evidence>
<keyword evidence="5 7" id="KW-0687">Ribonucleoprotein</keyword>
<dbReference type="Proteomes" id="UP001139494">
    <property type="component" value="Unassembled WGS sequence"/>
</dbReference>
<organism evidence="12 13">
    <name type="scientific">Natronomonas aquatica</name>
    <dbReference type="NCBI Taxonomy" id="2841590"/>
    <lineage>
        <taxon>Archaea</taxon>
        <taxon>Methanobacteriati</taxon>
        <taxon>Methanobacteriota</taxon>
        <taxon>Stenosarchaea group</taxon>
        <taxon>Halobacteria</taxon>
        <taxon>Halobacteriales</taxon>
        <taxon>Natronomonadaceae</taxon>
        <taxon>Natronomonas</taxon>
    </lineage>
</organism>
<keyword evidence="13" id="KW-1185">Reference proteome</keyword>
<dbReference type="Pfam" id="PF00900">
    <property type="entry name" value="Ribosomal_S4e"/>
    <property type="match status" value="1"/>
</dbReference>
<dbReference type="Pfam" id="PF08071">
    <property type="entry name" value="RS4NT"/>
    <property type="match status" value="1"/>
</dbReference>
<protein>
    <recommendedName>
        <fullName evidence="6 7">Small ribosomal subunit protein eS4</fullName>
    </recommendedName>
</protein>
<comment type="similarity">
    <text evidence="1 7">Belongs to the eukaryotic ribosomal protein eS4 family.</text>
</comment>
<dbReference type="HAMAP" id="MF_00485">
    <property type="entry name" value="Ribosomal_eS4"/>
    <property type="match status" value="1"/>
</dbReference>
<dbReference type="Gene3D" id="2.40.50.740">
    <property type="match status" value="1"/>
</dbReference>
<dbReference type="AlphaFoldDB" id="A0A9R1CW90"/>
<dbReference type="GO" id="GO:0019843">
    <property type="term" value="F:rRNA binding"/>
    <property type="evidence" value="ECO:0007669"/>
    <property type="project" value="UniProtKB-KW"/>
</dbReference>
<feature type="region of interest" description="Disordered" evidence="9">
    <location>
        <begin position="228"/>
        <end position="270"/>
    </location>
</feature>
<keyword evidence="2 8" id="KW-0699">rRNA-binding</keyword>
<accession>A0A9R1CW90</accession>
<dbReference type="GO" id="GO:0022627">
    <property type="term" value="C:cytosolic small ribosomal subunit"/>
    <property type="evidence" value="ECO:0007669"/>
    <property type="project" value="TreeGrafter"/>
</dbReference>
<evidence type="ECO:0000256" key="1">
    <source>
        <dbReference type="ARBA" id="ARBA00007500"/>
    </source>
</evidence>
<feature type="domain" description="Small ribosomal subunit protein eS4 N-terminal" evidence="11">
    <location>
        <begin position="2"/>
        <end position="32"/>
    </location>
</feature>
<dbReference type="PIRSF" id="PIRSF002116">
    <property type="entry name" value="Ribosomal_S4"/>
    <property type="match status" value="1"/>
</dbReference>
<feature type="domain" description="Small ribosomal subunit protein eS4 central region" evidence="10">
    <location>
        <begin position="91"/>
        <end position="165"/>
    </location>
</feature>
<dbReference type="InterPro" id="IPR000876">
    <property type="entry name" value="Ribosomal_eS4"/>
</dbReference>
<dbReference type="GO" id="GO:0006412">
    <property type="term" value="P:translation"/>
    <property type="evidence" value="ECO:0007669"/>
    <property type="project" value="UniProtKB-UniRule"/>
</dbReference>
<dbReference type="InterPro" id="IPR018199">
    <property type="entry name" value="Ribosomal_eS4_N_CS"/>
</dbReference>
<dbReference type="PANTHER" id="PTHR11581:SF0">
    <property type="entry name" value="SMALL RIBOSOMAL SUBUNIT PROTEIN ES4"/>
    <property type="match status" value="1"/>
</dbReference>
<dbReference type="RefSeq" id="WP_256031455.1">
    <property type="nucleotide sequence ID" value="NZ_JAHLKM010000058.1"/>
</dbReference>
<keyword evidence="4 7" id="KW-0689">Ribosomal protein</keyword>
<evidence type="ECO:0000256" key="3">
    <source>
        <dbReference type="ARBA" id="ARBA00022884"/>
    </source>
</evidence>
<evidence type="ECO:0000259" key="10">
    <source>
        <dbReference type="Pfam" id="PF00900"/>
    </source>
</evidence>
<dbReference type="PROSITE" id="PS00528">
    <property type="entry name" value="RIBOSOMAL_S4E"/>
    <property type="match status" value="1"/>
</dbReference>
<gene>
    <name evidence="7" type="primary">rps4e</name>
    <name evidence="12" type="ORF">KM295_16395</name>
</gene>
<evidence type="ECO:0000256" key="7">
    <source>
        <dbReference type="HAMAP-Rule" id="MF_00485"/>
    </source>
</evidence>
<evidence type="ECO:0000313" key="12">
    <source>
        <dbReference type="EMBL" id="MCQ4335030.1"/>
    </source>
</evidence>
<dbReference type="InterPro" id="IPR038237">
    <property type="entry name" value="Ribosomal_eS4_central_sf"/>
</dbReference>
<dbReference type="InterPro" id="IPR036986">
    <property type="entry name" value="S4_RNA-bd_sf"/>
</dbReference>
<dbReference type="GO" id="GO:0003735">
    <property type="term" value="F:structural constituent of ribosome"/>
    <property type="evidence" value="ECO:0007669"/>
    <property type="project" value="InterPro"/>
</dbReference>
<dbReference type="InterPro" id="IPR013843">
    <property type="entry name" value="Ribosomal_eS4_N"/>
</dbReference>
<reference evidence="12" key="1">
    <citation type="journal article" date="2023" name="Front. Microbiol.">
        <title>Genomic-based phylogenetic and metabolic analyses of the genus Natronomonas, and description of Natronomonas aquatica sp. nov.</title>
        <authorList>
            <person name="Garcia-Roldan A."/>
            <person name="Duran-Viseras A."/>
            <person name="de la Haba R.R."/>
            <person name="Corral P."/>
            <person name="Sanchez-Porro C."/>
            <person name="Ventosa A."/>
        </authorList>
    </citation>
    <scope>NUCLEOTIDE SEQUENCE</scope>
    <source>
        <strain evidence="12">F2-12</strain>
    </source>
</reference>
<dbReference type="InterPro" id="IPR041982">
    <property type="entry name" value="Ribosomal_eS4_KOW"/>
</dbReference>
<evidence type="ECO:0000256" key="4">
    <source>
        <dbReference type="ARBA" id="ARBA00022980"/>
    </source>
</evidence>
<proteinExistence type="inferred from homology"/>
<dbReference type="NCBIfam" id="NF003312">
    <property type="entry name" value="PRK04313.1"/>
    <property type="match status" value="1"/>
</dbReference>
<dbReference type="PROSITE" id="PS50889">
    <property type="entry name" value="S4"/>
    <property type="match status" value="1"/>
</dbReference>
<evidence type="ECO:0000256" key="8">
    <source>
        <dbReference type="PROSITE-ProRule" id="PRU00182"/>
    </source>
</evidence>
<dbReference type="InterPro" id="IPR013845">
    <property type="entry name" value="Ribosomal_eS4_central_region"/>
</dbReference>
<evidence type="ECO:0000256" key="9">
    <source>
        <dbReference type="SAM" id="MobiDB-lite"/>
    </source>
</evidence>
<dbReference type="InterPro" id="IPR014722">
    <property type="entry name" value="Rib_uL2_dom2"/>
</dbReference>
<evidence type="ECO:0000256" key="6">
    <source>
        <dbReference type="ARBA" id="ARBA00035272"/>
    </source>
</evidence>
<dbReference type="CDD" id="cd06087">
    <property type="entry name" value="KOW_RPS4"/>
    <property type="match status" value="1"/>
</dbReference>
<keyword evidence="3 7" id="KW-0694">RNA-binding</keyword>
<comment type="caution">
    <text evidence="12">The sequence shown here is derived from an EMBL/GenBank/DDBJ whole genome shotgun (WGS) entry which is preliminary data.</text>
</comment>
<evidence type="ECO:0000313" key="13">
    <source>
        <dbReference type="Proteomes" id="UP001139494"/>
    </source>
</evidence>
<dbReference type="PANTHER" id="PTHR11581">
    <property type="entry name" value="30S/40S RIBOSOMAL PROTEIN S4"/>
    <property type="match status" value="1"/>
</dbReference>
<name>A0A9R1CW90_9EURY</name>
<sequence>MTKHQKRLAVPKSWPVERKEETYTTKAGAGPHGEAGVPLLIVLRDVLGYVDSKKEARYALGQDSVLVNGKAVSDERQPIGMFDILAFLEREEYYRVFPDEGGRLSLTPIDEDAAGSKLGKIVGKTQIAGGDTQLALHDGETLLVEDATAYETNDSIVVSNDSEEIVAHFTYEEGALVTAVRGAHAGRIGTVDEIQITPGSSPNNVLIEDGDDRFETIEEYVVVIDENFVEDDADLEGDEAEPETEADTEADESEDVEAEADADEEGGDDE</sequence>
<dbReference type="Gene3D" id="3.10.290.10">
    <property type="entry name" value="RNA-binding S4 domain"/>
    <property type="match status" value="1"/>
</dbReference>
<dbReference type="Gene3D" id="2.30.30.30">
    <property type="match status" value="1"/>
</dbReference>
<dbReference type="SUPFAM" id="SSF55174">
    <property type="entry name" value="Alpha-L RNA-binding motif"/>
    <property type="match status" value="1"/>
</dbReference>
<dbReference type="EMBL" id="JAHLKM010000058">
    <property type="protein sequence ID" value="MCQ4335030.1"/>
    <property type="molecule type" value="Genomic_DNA"/>
</dbReference>
<evidence type="ECO:0000259" key="11">
    <source>
        <dbReference type="Pfam" id="PF08071"/>
    </source>
</evidence>
<evidence type="ECO:0000256" key="2">
    <source>
        <dbReference type="ARBA" id="ARBA00022730"/>
    </source>
</evidence>